<organism evidence="1 2">
    <name type="scientific">Desulfovibrio fairfieldensis</name>
    <dbReference type="NCBI Taxonomy" id="44742"/>
    <lineage>
        <taxon>Bacteria</taxon>
        <taxon>Pseudomonadati</taxon>
        <taxon>Thermodesulfobacteriota</taxon>
        <taxon>Desulfovibrionia</taxon>
        <taxon>Desulfovibrionales</taxon>
        <taxon>Desulfovibrionaceae</taxon>
        <taxon>Desulfovibrio</taxon>
    </lineage>
</organism>
<dbReference type="EMBL" id="CP014229">
    <property type="protein sequence ID" value="AMD89870.1"/>
    <property type="molecule type" value="Genomic_DNA"/>
</dbReference>
<proteinExistence type="predicted"/>
<evidence type="ECO:0000313" key="2">
    <source>
        <dbReference type="Proteomes" id="UP000069241"/>
    </source>
</evidence>
<evidence type="ECO:0000313" key="1">
    <source>
        <dbReference type="EMBL" id="AMD89870.1"/>
    </source>
</evidence>
<dbReference type="RefSeq" id="WP_062252183.1">
    <property type="nucleotide sequence ID" value="NZ_CP014229.1"/>
</dbReference>
<dbReference type="STRING" id="44742.AXF13_06940"/>
<dbReference type="AlphaFoldDB" id="A0A109W463"/>
<protein>
    <submittedName>
        <fullName evidence="1">Transcriptional regulator</fullName>
    </submittedName>
</protein>
<sequence length="71" mass="8078">MTSERKTMTLNLTKDEMDILDALATRKDVSKTSILKAAIKLYYIINLRIESGEKIFSEDDKTGEKAELLLL</sequence>
<keyword evidence="2" id="KW-1185">Reference proteome</keyword>
<reference evidence="2" key="1">
    <citation type="submission" date="2016-02" db="EMBL/GenBank/DDBJ databases">
        <authorList>
            <person name="Holder M.E."/>
            <person name="Ajami N.J."/>
            <person name="Petrosino J.F."/>
        </authorList>
    </citation>
    <scope>NUCLEOTIDE SEQUENCE [LARGE SCALE GENOMIC DNA]</scope>
    <source>
        <strain evidence="2">CCUG 45958</strain>
    </source>
</reference>
<dbReference type="KEGG" id="dfi:AXF13_06940"/>
<gene>
    <name evidence="1" type="ORF">AXF13_06940</name>
</gene>
<accession>A0A109W463</accession>
<name>A0A109W463_9BACT</name>
<dbReference type="Proteomes" id="UP000069241">
    <property type="component" value="Chromosome"/>
</dbReference>